<sequence length="390" mass="43161">MSEIYRTFTSESVTQGHPDKVADIISDAILDAYMAQDKNSHVACETCVTTDFCMVFGEITSTAQLSDDDIEKIIRDTIIEIGYDNPDLEFDGHKCEVVNMLHSQSPDINQGVDRGEDETGAGDQGMMFGYATNETDSLMPFPIDLARKLTNKLTELRESGEIPYLRPDGKAQVSVNYDEKGNVISLDAVVLSTQHDESMSENQEGLKEDIREKLFKAVIPQELMTENTKEHINPTGKFEIGGPHGDAGLTGRKIIVDTYGGYARHGGGAFSGKDCTKVDRSACYMARYIAKNIVASGLAEKCEIQLSYAIGVAEPTSVMVDTFGTGVETTKKMEEIVRENFRLTPDGIIETLGLRDTQYKQTAKYGHFGIEGLPWEKTDKVEDLKKYIKQ</sequence>
<dbReference type="GeneID" id="26736907"/>
<dbReference type="KEGG" id="mmil:sm9_1953"/>
<protein>
    <recommendedName>
        <fullName evidence="5 13">Methionine adenosyltransferase</fullName>
        <ecNumber evidence="5 13">2.5.1.6</ecNumber>
    </recommendedName>
</protein>
<evidence type="ECO:0000256" key="4">
    <source>
        <dbReference type="ARBA" id="ARBA00009685"/>
    </source>
</evidence>
<dbReference type="GO" id="GO:0006556">
    <property type="term" value="P:S-adenosylmethionine biosynthetic process"/>
    <property type="evidence" value="ECO:0007669"/>
    <property type="project" value="UniProtKB-UniRule"/>
</dbReference>
<dbReference type="UniPathway" id="UPA00315">
    <property type="reaction ID" value="UER00080"/>
</dbReference>
<dbReference type="GO" id="GO:0005524">
    <property type="term" value="F:ATP binding"/>
    <property type="evidence" value="ECO:0007669"/>
    <property type="project" value="UniProtKB-KW"/>
</dbReference>
<evidence type="ECO:0000256" key="6">
    <source>
        <dbReference type="ARBA" id="ARBA00022563"/>
    </source>
</evidence>
<dbReference type="Pfam" id="PF02773">
    <property type="entry name" value="S-AdoMet_synt_C"/>
    <property type="match status" value="1"/>
</dbReference>
<evidence type="ECO:0000256" key="11">
    <source>
        <dbReference type="ARBA" id="ARBA00022842"/>
    </source>
</evidence>
<keyword evidence="6" id="KW-0554">One-carbon metabolism</keyword>
<evidence type="ECO:0000256" key="8">
    <source>
        <dbReference type="ARBA" id="ARBA00022723"/>
    </source>
</evidence>
<feature type="domain" description="S-adenosylmethionine synthetase N-terminal" evidence="14">
    <location>
        <begin position="7"/>
        <end position="106"/>
    </location>
</feature>
<comment type="cofactor">
    <cofactor evidence="1">
        <name>Mg(2+)</name>
        <dbReference type="ChEBI" id="CHEBI:18420"/>
    </cofactor>
</comment>
<comment type="cofactor">
    <cofactor evidence="2">
        <name>K(+)</name>
        <dbReference type="ChEBI" id="CHEBI:29103"/>
    </cofactor>
</comment>
<dbReference type="EC" id="2.5.1.6" evidence="5 13"/>
<keyword evidence="10" id="KW-0067">ATP-binding</keyword>
<evidence type="ECO:0000256" key="7">
    <source>
        <dbReference type="ARBA" id="ARBA00022679"/>
    </source>
</evidence>
<dbReference type="InterPro" id="IPR022636">
    <property type="entry name" value="S-AdoMet_synthetase_sfam"/>
</dbReference>
<evidence type="ECO:0000256" key="12">
    <source>
        <dbReference type="ARBA" id="ARBA00022958"/>
    </source>
</evidence>
<evidence type="ECO:0000256" key="3">
    <source>
        <dbReference type="ARBA" id="ARBA00005224"/>
    </source>
</evidence>
<reference evidence="17 18" key="1">
    <citation type="submission" date="2015-04" db="EMBL/GenBank/DDBJ databases">
        <title>The complete genome sequence of the rumen methanogen Methanobrevibacter millerae SM9.</title>
        <authorList>
            <person name="Leahy S.C."/>
            <person name="Kelly W.J."/>
            <person name="Pacheco D.M."/>
            <person name="Li D."/>
            <person name="Altermann E."/>
            <person name="Attwood G.T."/>
        </authorList>
    </citation>
    <scope>NUCLEOTIDE SEQUENCE [LARGE SCALE GENOMIC DNA]</scope>
    <source>
        <strain evidence="17 18">SM9</strain>
    </source>
</reference>
<dbReference type="SUPFAM" id="SSF55973">
    <property type="entry name" value="S-adenosylmethionine synthetase"/>
    <property type="match status" value="3"/>
</dbReference>
<keyword evidence="18" id="KW-1185">Reference proteome</keyword>
<name>A0A0U3E6R8_9EURY</name>
<evidence type="ECO:0000259" key="16">
    <source>
        <dbReference type="Pfam" id="PF02773"/>
    </source>
</evidence>
<dbReference type="Pfam" id="PF02772">
    <property type="entry name" value="S-AdoMet_synt_M"/>
    <property type="match status" value="1"/>
</dbReference>
<dbReference type="AlphaFoldDB" id="A0A0U3E6R8"/>
<accession>A0A0U3E6R8</accession>
<dbReference type="InterPro" id="IPR022630">
    <property type="entry name" value="S-AdoMet_synt_C"/>
</dbReference>
<dbReference type="RefSeq" id="WP_058739938.1">
    <property type="nucleotide sequence ID" value="NZ_CP011266.1"/>
</dbReference>
<dbReference type="NCBIfam" id="TIGR01034">
    <property type="entry name" value="metK"/>
    <property type="match status" value="1"/>
</dbReference>
<evidence type="ECO:0000256" key="5">
    <source>
        <dbReference type="ARBA" id="ARBA00012828"/>
    </source>
</evidence>
<dbReference type="PROSITE" id="PS00377">
    <property type="entry name" value="ADOMET_SYNTHASE_2"/>
    <property type="match status" value="1"/>
</dbReference>
<evidence type="ECO:0000313" key="18">
    <source>
        <dbReference type="Proteomes" id="UP000067738"/>
    </source>
</evidence>
<dbReference type="FunFam" id="3.30.300.10:FF:000003">
    <property type="entry name" value="S-adenosylmethionine synthase"/>
    <property type="match status" value="1"/>
</dbReference>
<dbReference type="InterPro" id="IPR002133">
    <property type="entry name" value="S-AdoMet_synthetase"/>
</dbReference>
<dbReference type="InterPro" id="IPR022631">
    <property type="entry name" value="ADOMET_SYNTHASE_CS"/>
</dbReference>
<evidence type="ECO:0000259" key="14">
    <source>
        <dbReference type="Pfam" id="PF00438"/>
    </source>
</evidence>
<comment type="similarity">
    <text evidence="4">Belongs to the AdoMet synthase family.</text>
</comment>
<dbReference type="PROSITE" id="PS00376">
    <property type="entry name" value="ADOMET_SYNTHASE_1"/>
    <property type="match status" value="1"/>
</dbReference>
<keyword evidence="7" id="KW-0808">Transferase</keyword>
<dbReference type="GO" id="GO:0046872">
    <property type="term" value="F:metal ion binding"/>
    <property type="evidence" value="ECO:0007669"/>
    <property type="project" value="UniProtKB-KW"/>
</dbReference>
<gene>
    <name evidence="17" type="primary">metK2</name>
    <name evidence="17" type="ORF">sm9_1953</name>
</gene>
<keyword evidence="8" id="KW-0479">Metal-binding</keyword>
<evidence type="ECO:0000313" key="17">
    <source>
        <dbReference type="EMBL" id="ALT69719.1"/>
    </source>
</evidence>
<evidence type="ECO:0000259" key="15">
    <source>
        <dbReference type="Pfam" id="PF02772"/>
    </source>
</evidence>
<dbReference type="CDD" id="cd18079">
    <property type="entry name" value="S-AdoMet_synt"/>
    <property type="match status" value="1"/>
</dbReference>
<dbReference type="PATRIC" id="fig|230361.4.peg.2017"/>
<evidence type="ECO:0000256" key="1">
    <source>
        <dbReference type="ARBA" id="ARBA00001946"/>
    </source>
</evidence>
<evidence type="ECO:0000256" key="13">
    <source>
        <dbReference type="NCBIfam" id="TIGR01034"/>
    </source>
</evidence>
<dbReference type="InterPro" id="IPR022629">
    <property type="entry name" value="S-AdoMet_synt_central"/>
</dbReference>
<comment type="pathway">
    <text evidence="3">Amino-acid biosynthesis; S-adenosyl-L-methionine biosynthesis; S-adenosyl-L-methionine from L-methionine: step 1/1.</text>
</comment>
<dbReference type="HAMAP" id="MF_00086">
    <property type="entry name" value="S_AdoMet_synth1"/>
    <property type="match status" value="1"/>
</dbReference>
<dbReference type="OrthoDB" id="6056at2157"/>
<dbReference type="EMBL" id="CP011266">
    <property type="protein sequence ID" value="ALT69719.1"/>
    <property type="molecule type" value="Genomic_DNA"/>
</dbReference>
<dbReference type="Proteomes" id="UP000067738">
    <property type="component" value="Chromosome"/>
</dbReference>
<dbReference type="GO" id="GO:0006730">
    <property type="term" value="P:one-carbon metabolic process"/>
    <property type="evidence" value="ECO:0007669"/>
    <property type="project" value="UniProtKB-KW"/>
</dbReference>
<dbReference type="Gene3D" id="3.30.300.10">
    <property type="match status" value="3"/>
</dbReference>
<evidence type="ECO:0000256" key="2">
    <source>
        <dbReference type="ARBA" id="ARBA00001958"/>
    </source>
</evidence>
<dbReference type="Pfam" id="PF00438">
    <property type="entry name" value="S-AdoMet_synt_N"/>
    <property type="match status" value="1"/>
</dbReference>
<keyword evidence="11" id="KW-0460">Magnesium</keyword>
<feature type="domain" description="S-adenosylmethionine synthetase C-terminal" evidence="16">
    <location>
        <begin position="240"/>
        <end position="377"/>
    </location>
</feature>
<organism evidence="17 18">
    <name type="scientific">Methanobrevibacter millerae</name>
    <dbReference type="NCBI Taxonomy" id="230361"/>
    <lineage>
        <taxon>Archaea</taxon>
        <taxon>Methanobacteriati</taxon>
        <taxon>Methanobacteriota</taxon>
        <taxon>Methanomada group</taxon>
        <taxon>Methanobacteria</taxon>
        <taxon>Methanobacteriales</taxon>
        <taxon>Methanobacteriaceae</taxon>
        <taxon>Methanobrevibacter</taxon>
    </lineage>
</organism>
<dbReference type="GO" id="GO:0004478">
    <property type="term" value="F:methionine adenosyltransferase activity"/>
    <property type="evidence" value="ECO:0007669"/>
    <property type="project" value="UniProtKB-UniRule"/>
</dbReference>
<keyword evidence="12" id="KW-0630">Potassium</keyword>
<dbReference type="InterPro" id="IPR022628">
    <property type="entry name" value="S-AdoMet_synt_N"/>
</dbReference>
<dbReference type="PANTHER" id="PTHR11964">
    <property type="entry name" value="S-ADENOSYLMETHIONINE SYNTHETASE"/>
    <property type="match status" value="1"/>
</dbReference>
<proteinExistence type="inferred from homology"/>
<evidence type="ECO:0000256" key="9">
    <source>
        <dbReference type="ARBA" id="ARBA00022741"/>
    </source>
</evidence>
<feature type="domain" description="S-adenosylmethionine synthetase central" evidence="15">
    <location>
        <begin position="119"/>
        <end position="238"/>
    </location>
</feature>
<evidence type="ECO:0000256" key="10">
    <source>
        <dbReference type="ARBA" id="ARBA00022840"/>
    </source>
</evidence>
<dbReference type="PIRSF" id="PIRSF000497">
    <property type="entry name" value="MAT"/>
    <property type="match status" value="1"/>
</dbReference>
<keyword evidence="9" id="KW-0547">Nucleotide-binding</keyword>